<evidence type="ECO:0000256" key="1">
    <source>
        <dbReference type="ARBA" id="ARBA00001231"/>
    </source>
</evidence>
<protein>
    <recommendedName>
        <fullName evidence="3">beta-N-acetylhexosaminidase</fullName>
        <ecNumber evidence="3">3.2.1.52</ecNumber>
    </recommendedName>
</protein>
<dbReference type="Pfam" id="PF13290">
    <property type="entry name" value="CHB_HEX_C_1"/>
    <property type="match status" value="1"/>
</dbReference>
<dbReference type="RefSeq" id="WP_074237351.1">
    <property type="nucleotide sequence ID" value="NZ_FSRA01000001.1"/>
</dbReference>
<comment type="similarity">
    <text evidence="2">Belongs to the glycosyl hydrolase 20 family.</text>
</comment>
<dbReference type="EMBL" id="FSRA01000001">
    <property type="protein sequence ID" value="SIN65589.1"/>
    <property type="molecule type" value="Genomic_DNA"/>
</dbReference>
<keyword evidence="5" id="KW-0326">Glycosidase</keyword>
<dbReference type="Proteomes" id="UP000185003">
    <property type="component" value="Unassembled WGS sequence"/>
</dbReference>
<evidence type="ECO:0000259" key="9">
    <source>
        <dbReference type="Pfam" id="PF02838"/>
    </source>
</evidence>
<dbReference type="InterPro" id="IPR029018">
    <property type="entry name" value="Hex-like_dom2"/>
</dbReference>
<dbReference type="Gene3D" id="3.20.20.80">
    <property type="entry name" value="Glycosidases"/>
    <property type="match status" value="1"/>
</dbReference>
<name>A0A1N6D4B3_9BACT</name>
<dbReference type="Gene3D" id="3.30.379.10">
    <property type="entry name" value="Chitobiase/beta-hexosaminidase domain 2-like"/>
    <property type="match status" value="1"/>
</dbReference>
<evidence type="ECO:0000313" key="11">
    <source>
        <dbReference type="EMBL" id="SIN65589.1"/>
    </source>
</evidence>
<evidence type="ECO:0000256" key="3">
    <source>
        <dbReference type="ARBA" id="ARBA00012663"/>
    </source>
</evidence>
<feature type="active site" description="Proton donor" evidence="6">
    <location>
        <position position="318"/>
    </location>
</feature>
<proteinExistence type="inferred from homology"/>
<dbReference type="EC" id="3.2.1.52" evidence="3"/>
<dbReference type="Pfam" id="PF02838">
    <property type="entry name" value="Glyco_hydro_20b"/>
    <property type="match status" value="1"/>
</dbReference>
<feature type="chain" id="PRO_5013020530" description="beta-N-acetylhexosaminidase" evidence="7">
    <location>
        <begin position="19"/>
        <end position="714"/>
    </location>
</feature>
<evidence type="ECO:0000256" key="7">
    <source>
        <dbReference type="SAM" id="SignalP"/>
    </source>
</evidence>
<evidence type="ECO:0000259" key="10">
    <source>
        <dbReference type="Pfam" id="PF13290"/>
    </source>
</evidence>
<dbReference type="GO" id="GO:0030203">
    <property type="term" value="P:glycosaminoglycan metabolic process"/>
    <property type="evidence" value="ECO:0007669"/>
    <property type="project" value="TreeGrafter"/>
</dbReference>
<feature type="signal peptide" evidence="7">
    <location>
        <begin position="1"/>
        <end position="18"/>
    </location>
</feature>
<dbReference type="AlphaFoldDB" id="A0A1N6D4B3"/>
<evidence type="ECO:0000256" key="5">
    <source>
        <dbReference type="ARBA" id="ARBA00023295"/>
    </source>
</evidence>
<dbReference type="PRINTS" id="PR00738">
    <property type="entry name" value="GLHYDRLASE20"/>
</dbReference>
<dbReference type="InterPro" id="IPR059177">
    <property type="entry name" value="GH29D-like_dom"/>
</dbReference>
<dbReference type="InterPro" id="IPR015883">
    <property type="entry name" value="Glyco_hydro_20_cat"/>
</dbReference>
<dbReference type="SUPFAM" id="SSF51445">
    <property type="entry name" value="(Trans)glycosidases"/>
    <property type="match status" value="1"/>
</dbReference>
<dbReference type="STRING" id="536979.SAMN04488055_0239"/>
<dbReference type="GO" id="GO:0004563">
    <property type="term" value="F:beta-N-acetylhexosaminidase activity"/>
    <property type="evidence" value="ECO:0007669"/>
    <property type="project" value="UniProtKB-EC"/>
</dbReference>
<dbReference type="InterPro" id="IPR015882">
    <property type="entry name" value="HEX_bac_N"/>
</dbReference>
<gene>
    <name evidence="11" type="ORF">SAMN04488055_0239</name>
</gene>
<dbReference type="Pfam" id="PF00728">
    <property type="entry name" value="Glyco_hydro_20"/>
    <property type="match status" value="1"/>
</dbReference>
<sequence length="714" mass="80316">MRVICLAICLITYATVQAQRISAPALIPAPVEMQVQAGVFQLQPQTVIVAPDELRTVATLLNEYIGFELPIQQTSGAKGIYLHIDANAVKEAEGYRLSISQNEIRITGHDEAGILHAIQTLRQLNNNGSIQSCTIKDYPRFAYRGMHLDVSRHFFPVSFVKHFIDILAQYKYNNFHWHLTDDQGWRIEIKKYPGLQSVAAWRDETLIGHKKELPHRFDGIRYGGYYTQEEVKDVIAYATARRINVIPEIEMPGHALAALAAYPSLGCTGGPYKTATFWGIFDDVFCAGKDSTFNFLEDVLDEVIALFPSPYIHIGGDECPKTRWNACPLCQLRMQQEKLPDADALQSYFIKRINKYVRSKGRKIIGWDEILEGGLAEDATVMSWRGTESGAAKQVIMTPEDELYFDHYQSLYTEEPLAAGGYTPLQEVYAYEPLKDVKGIQGQLWSEYLPTAAQAEYMLLPRAIALAEVAWSPQHVKDYFGFVRRLKKQSIQFNEDISYKEKVVYKEKLLITLQGRAAIYYTTDGSVPDAKSKKYSGPIAITRSCVLKAKNEDRIFTQAFNIHKAVGATVTLAQPPNTRYTGNSNILVNGIFGSNRYNDQQWLGFSGRDLDAVIDLGAIRTIQQVGANILNYHWQRMWEPVSLKFYTSEDGMNYKLVAEENSFPMNGINNIRLKVGAVKARYLKVTGTNKGTIPTGEYGAGGNGLLMIDEIIVE</sequence>
<dbReference type="OrthoDB" id="726159at2"/>
<dbReference type="GO" id="GO:0005975">
    <property type="term" value="P:carbohydrate metabolic process"/>
    <property type="evidence" value="ECO:0007669"/>
    <property type="project" value="InterPro"/>
</dbReference>
<evidence type="ECO:0000256" key="2">
    <source>
        <dbReference type="ARBA" id="ARBA00006285"/>
    </source>
</evidence>
<accession>A0A1N6D4B3</accession>
<keyword evidence="7" id="KW-0732">Signal</keyword>
<keyword evidence="12" id="KW-1185">Reference proteome</keyword>
<feature type="domain" description="Glycoside hydrolase family 20 catalytic" evidence="8">
    <location>
        <begin position="141"/>
        <end position="473"/>
    </location>
</feature>
<comment type="catalytic activity">
    <reaction evidence="1">
        <text>Hydrolysis of terminal non-reducing N-acetyl-D-hexosamine residues in N-acetyl-beta-D-hexosaminides.</text>
        <dbReference type="EC" id="3.2.1.52"/>
    </reaction>
</comment>
<dbReference type="GO" id="GO:0016020">
    <property type="term" value="C:membrane"/>
    <property type="evidence" value="ECO:0007669"/>
    <property type="project" value="TreeGrafter"/>
</dbReference>
<dbReference type="InterPro" id="IPR017853">
    <property type="entry name" value="GH"/>
</dbReference>
<evidence type="ECO:0000256" key="4">
    <source>
        <dbReference type="ARBA" id="ARBA00022801"/>
    </source>
</evidence>
<dbReference type="CDD" id="cd06563">
    <property type="entry name" value="GH20_chitobiase-like"/>
    <property type="match status" value="1"/>
</dbReference>
<dbReference type="InterPro" id="IPR025705">
    <property type="entry name" value="Beta_hexosaminidase_sua/sub"/>
</dbReference>
<dbReference type="Gene3D" id="2.60.120.260">
    <property type="entry name" value="Galactose-binding domain-like"/>
    <property type="match status" value="1"/>
</dbReference>
<feature type="domain" description="GH29D-like beta-sandwich" evidence="10">
    <location>
        <begin position="514"/>
        <end position="550"/>
    </location>
</feature>
<dbReference type="PANTHER" id="PTHR22600">
    <property type="entry name" value="BETA-HEXOSAMINIDASE"/>
    <property type="match status" value="1"/>
</dbReference>
<evidence type="ECO:0000313" key="12">
    <source>
        <dbReference type="Proteomes" id="UP000185003"/>
    </source>
</evidence>
<keyword evidence="4" id="KW-0378">Hydrolase</keyword>
<dbReference type="SUPFAM" id="SSF55545">
    <property type="entry name" value="beta-N-acetylhexosaminidase-like domain"/>
    <property type="match status" value="1"/>
</dbReference>
<evidence type="ECO:0000256" key="6">
    <source>
        <dbReference type="PIRSR" id="PIRSR625705-1"/>
    </source>
</evidence>
<feature type="domain" description="Beta-hexosaminidase bacterial type N-terminal" evidence="9">
    <location>
        <begin position="24"/>
        <end position="138"/>
    </location>
</feature>
<dbReference type="PANTHER" id="PTHR22600:SF57">
    <property type="entry name" value="BETA-N-ACETYLHEXOSAMINIDASE"/>
    <property type="match status" value="1"/>
</dbReference>
<organism evidence="11 12">
    <name type="scientific">Chitinophaga niabensis</name>
    <dbReference type="NCBI Taxonomy" id="536979"/>
    <lineage>
        <taxon>Bacteria</taxon>
        <taxon>Pseudomonadati</taxon>
        <taxon>Bacteroidota</taxon>
        <taxon>Chitinophagia</taxon>
        <taxon>Chitinophagales</taxon>
        <taxon>Chitinophagaceae</taxon>
        <taxon>Chitinophaga</taxon>
    </lineage>
</organism>
<reference evidence="11 12" key="1">
    <citation type="submission" date="2016-11" db="EMBL/GenBank/DDBJ databases">
        <authorList>
            <person name="Jaros S."/>
            <person name="Januszkiewicz K."/>
            <person name="Wedrychowicz H."/>
        </authorList>
    </citation>
    <scope>NUCLEOTIDE SEQUENCE [LARGE SCALE GENOMIC DNA]</scope>
    <source>
        <strain evidence="11 12">DSM 24787</strain>
    </source>
</reference>
<evidence type="ECO:0000259" key="8">
    <source>
        <dbReference type="Pfam" id="PF00728"/>
    </source>
</evidence>